<proteinExistence type="predicted"/>
<dbReference type="InParanoid" id="K1PS14"/>
<name>K1PS14_MAGGI</name>
<dbReference type="HOGENOM" id="CLU_2887912_0_0_1"/>
<evidence type="ECO:0000313" key="1">
    <source>
        <dbReference type="EMBL" id="EKC24453.1"/>
    </source>
</evidence>
<protein>
    <submittedName>
        <fullName evidence="1">Uncharacterized protein</fullName>
    </submittedName>
</protein>
<reference evidence="1" key="1">
    <citation type="journal article" date="2012" name="Nature">
        <title>The oyster genome reveals stress adaptation and complexity of shell formation.</title>
        <authorList>
            <person name="Zhang G."/>
            <person name="Fang X."/>
            <person name="Guo X."/>
            <person name="Li L."/>
            <person name="Luo R."/>
            <person name="Xu F."/>
            <person name="Yang P."/>
            <person name="Zhang L."/>
            <person name="Wang X."/>
            <person name="Qi H."/>
            <person name="Xiong Z."/>
            <person name="Que H."/>
            <person name="Xie Y."/>
            <person name="Holland P.W."/>
            <person name="Paps J."/>
            <person name="Zhu Y."/>
            <person name="Wu F."/>
            <person name="Chen Y."/>
            <person name="Wang J."/>
            <person name="Peng C."/>
            <person name="Meng J."/>
            <person name="Yang L."/>
            <person name="Liu J."/>
            <person name="Wen B."/>
            <person name="Zhang N."/>
            <person name="Huang Z."/>
            <person name="Zhu Q."/>
            <person name="Feng Y."/>
            <person name="Mount A."/>
            <person name="Hedgecock D."/>
            <person name="Xu Z."/>
            <person name="Liu Y."/>
            <person name="Domazet-Loso T."/>
            <person name="Du Y."/>
            <person name="Sun X."/>
            <person name="Zhang S."/>
            <person name="Liu B."/>
            <person name="Cheng P."/>
            <person name="Jiang X."/>
            <person name="Li J."/>
            <person name="Fan D."/>
            <person name="Wang W."/>
            <person name="Fu W."/>
            <person name="Wang T."/>
            <person name="Wang B."/>
            <person name="Zhang J."/>
            <person name="Peng Z."/>
            <person name="Li Y."/>
            <person name="Li N."/>
            <person name="Wang J."/>
            <person name="Chen M."/>
            <person name="He Y."/>
            <person name="Tan F."/>
            <person name="Song X."/>
            <person name="Zheng Q."/>
            <person name="Huang R."/>
            <person name="Yang H."/>
            <person name="Du X."/>
            <person name="Chen L."/>
            <person name="Yang M."/>
            <person name="Gaffney P.M."/>
            <person name="Wang S."/>
            <person name="Luo L."/>
            <person name="She Z."/>
            <person name="Ming Y."/>
            <person name="Huang W."/>
            <person name="Zhang S."/>
            <person name="Huang B."/>
            <person name="Zhang Y."/>
            <person name="Qu T."/>
            <person name="Ni P."/>
            <person name="Miao G."/>
            <person name="Wang J."/>
            <person name="Wang Q."/>
            <person name="Steinberg C.E."/>
            <person name="Wang H."/>
            <person name="Li N."/>
            <person name="Qian L."/>
            <person name="Zhang G."/>
            <person name="Li Y."/>
            <person name="Yang H."/>
            <person name="Liu X."/>
            <person name="Wang J."/>
            <person name="Yin Y."/>
            <person name="Wang J."/>
        </authorList>
    </citation>
    <scope>NUCLEOTIDE SEQUENCE [LARGE SCALE GENOMIC DNA]</scope>
    <source>
        <strain evidence="1">05x7-T-G4-1.051#20</strain>
    </source>
</reference>
<dbReference type="EMBL" id="JH818345">
    <property type="protein sequence ID" value="EKC24453.1"/>
    <property type="molecule type" value="Genomic_DNA"/>
</dbReference>
<gene>
    <name evidence="1" type="ORF">CGI_10002883</name>
</gene>
<accession>K1PS14</accession>
<sequence length="63" mass="7365">MALVNPKKRKMIDNEELEEEETEAKVASAVEELNENISKEVAEVFKSIERSYAKNRKKFRSYS</sequence>
<organism evidence="1">
    <name type="scientific">Magallana gigas</name>
    <name type="common">Pacific oyster</name>
    <name type="synonym">Crassostrea gigas</name>
    <dbReference type="NCBI Taxonomy" id="29159"/>
    <lineage>
        <taxon>Eukaryota</taxon>
        <taxon>Metazoa</taxon>
        <taxon>Spiralia</taxon>
        <taxon>Lophotrochozoa</taxon>
        <taxon>Mollusca</taxon>
        <taxon>Bivalvia</taxon>
        <taxon>Autobranchia</taxon>
        <taxon>Pteriomorphia</taxon>
        <taxon>Ostreida</taxon>
        <taxon>Ostreoidea</taxon>
        <taxon>Ostreidae</taxon>
        <taxon>Magallana</taxon>
    </lineage>
</organism>
<dbReference type="AlphaFoldDB" id="K1PS14"/>